<dbReference type="SUPFAM" id="SSF57667">
    <property type="entry name" value="beta-beta-alpha zinc fingers"/>
    <property type="match status" value="4"/>
</dbReference>
<keyword evidence="7" id="KW-0862">Zinc</keyword>
<feature type="domain" description="C2H2-type" evidence="13">
    <location>
        <begin position="283"/>
        <end position="310"/>
    </location>
</feature>
<dbReference type="FunFam" id="3.30.160.60:FF:000966">
    <property type="entry name" value="ZFP90 zinc finger protein"/>
    <property type="match status" value="1"/>
</dbReference>
<evidence type="ECO:0000256" key="8">
    <source>
        <dbReference type="ARBA" id="ARBA00023015"/>
    </source>
</evidence>
<evidence type="ECO:0000313" key="15">
    <source>
        <dbReference type="Proteomes" id="UP000261540"/>
    </source>
</evidence>
<feature type="domain" description="C2H2-type" evidence="13">
    <location>
        <begin position="512"/>
        <end position="539"/>
    </location>
</feature>
<feature type="domain" description="C2H2-type" evidence="13">
    <location>
        <begin position="397"/>
        <end position="424"/>
    </location>
</feature>
<dbReference type="Pfam" id="PF00096">
    <property type="entry name" value="zf-C2H2"/>
    <property type="match status" value="6"/>
</dbReference>
<comment type="similarity">
    <text evidence="3">Belongs to the krueppel C2H2-type zinc-finger protein family.</text>
</comment>
<feature type="domain" description="C2H2-type" evidence="13">
    <location>
        <begin position="22"/>
        <end position="49"/>
    </location>
</feature>
<feature type="domain" description="C2H2-type" evidence="13">
    <location>
        <begin position="478"/>
        <end position="505"/>
    </location>
</feature>
<dbReference type="GeneTree" id="ENSGT01150000286939"/>
<protein>
    <recommendedName>
        <fullName evidence="13">C2H2-type domain-containing protein</fullName>
    </recommendedName>
</protein>
<dbReference type="FunFam" id="3.30.160.60:FF:000100">
    <property type="entry name" value="Zinc finger 45-like"/>
    <property type="match status" value="2"/>
</dbReference>
<comment type="function">
    <text evidence="1">May be involved in transcriptional regulation.</text>
</comment>
<comment type="subcellular location">
    <subcellularLocation>
        <location evidence="2">Nucleus</location>
    </subcellularLocation>
</comment>
<dbReference type="FunFam" id="3.30.160.60:FF:001927">
    <property type="entry name" value="Zinc finger protein 1184"/>
    <property type="match status" value="1"/>
</dbReference>
<evidence type="ECO:0000256" key="11">
    <source>
        <dbReference type="ARBA" id="ARBA00023242"/>
    </source>
</evidence>
<accession>A0A3B3QJ39</accession>
<dbReference type="PROSITE" id="PS00028">
    <property type="entry name" value="ZINC_FINGER_C2H2_1"/>
    <property type="match status" value="9"/>
</dbReference>
<keyword evidence="8" id="KW-0805">Transcription regulation</keyword>
<evidence type="ECO:0000256" key="5">
    <source>
        <dbReference type="ARBA" id="ARBA00022737"/>
    </source>
</evidence>
<sequence>MDSGPAFEREFPLNCPKSQIKHQCPECPKSFSSPSKLRRHCLIHTGQRPFACLECGGTFRQLAHLKTHQQTHRKAWRSSNHSGEQMGECSQNLEALADGLSQPEVTDCKSTFNISAQPEKQNQINSDILCSNECTLTVPQTRALLLKNQGSEEDHATLTLTTDIKTETGPARGPAKVDVKDSKCSLTDVTMGPIQGRKYRLAVPDHGLADGATAEDIPAEALPPVTQCVPSRRGHSVGEAAGEFWVASPYPGSSTSDHVPTHGPLSLDPSDVSMVKTKRTREYQCSVCQKNFDSPSKLSRHFLIHTGLKPFRCSFCGKAFRQLCHLRTHQQIHKGARRSMEGKTNLTQHSDLKLGHTVDENFIQRKTRHECPECQRSFSSPSKLKRHYLIHAGEKPFRCTICGKDFRQAVHLKFHQRVHTHGPAHSGIFQPETAGPKPLSETFCCEKCDLTFFTETELQLHQCAHRSSTSTRSSSETRSCEKCDSTFFTETELQLHECAHRSSTSTRSSRSYQCAVCFKNFEAPSKLKRHYVIHTGQSIKQL</sequence>
<keyword evidence="5" id="KW-0677">Repeat</keyword>
<evidence type="ECO:0000313" key="14">
    <source>
        <dbReference type="Ensembl" id="ENSPKIP00000006118.1"/>
    </source>
</evidence>
<proteinExistence type="inferred from homology"/>
<evidence type="ECO:0000256" key="7">
    <source>
        <dbReference type="ARBA" id="ARBA00022833"/>
    </source>
</evidence>
<dbReference type="InterPro" id="IPR036236">
    <property type="entry name" value="Znf_C2H2_sf"/>
</dbReference>
<dbReference type="GO" id="GO:0005634">
    <property type="term" value="C:nucleus"/>
    <property type="evidence" value="ECO:0007669"/>
    <property type="project" value="UniProtKB-SubCell"/>
</dbReference>
<evidence type="ECO:0000256" key="9">
    <source>
        <dbReference type="ARBA" id="ARBA00023125"/>
    </source>
</evidence>
<dbReference type="GO" id="GO:0000981">
    <property type="term" value="F:DNA-binding transcription factor activity, RNA polymerase II-specific"/>
    <property type="evidence" value="ECO:0007669"/>
    <property type="project" value="TreeGrafter"/>
</dbReference>
<feature type="domain" description="C2H2-type" evidence="13">
    <location>
        <begin position="311"/>
        <end position="338"/>
    </location>
</feature>
<evidence type="ECO:0000256" key="4">
    <source>
        <dbReference type="ARBA" id="ARBA00022723"/>
    </source>
</evidence>
<dbReference type="PROSITE" id="PS50157">
    <property type="entry name" value="ZINC_FINGER_C2H2_2"/>
    <property type="match status" value="9"/>
</dbReference>
<dbReference type="Ensembl" id="ENSPKIT00000030138.1">
    <property type="protein sequence ID" value="ENSPKIP00000006118.1"/>
    <property type="gene ID" value="ENSPKIG00000022524.1"/>
</dbReference>
<dbReference type="Gene3D" id="3.30.160.60">
    <property type="entry name" value="Classic Zinc Finger"/>
    <property type="match status" value="7"/>
</dbReference>
<evidence type="ECO:0000256" key="3">
    <source>
        <dbReference type="ARBA" id="ARBA00006991"/>
    </source>
</evidence>
<keyword evidence="15" id="KW-1185">Reference proteome</keyword>
<dbReference type="AlphaFoldDB" id="A0A3B3QJ39"/>
<dbReference type="GO" id="GO:0000977">
    <property type="term" value="F:RNA polymerase II transcription regulatory region sequence-specific DNA binding"/>
    <property type="evidence" value="ECO:0007669"/>
    <property type="project" value="TreeGrafter"/>
</dbReference>
<dbReference type="SMART" id="SM00355">
    <property type="entry name" value="ZnF_C2H2"/>
    <property type="match status" value="9"/>
</dbReference>
<evidence type="ECO:0000256" key="10">
    <source>
        <dbReference type="ARBA" id="ARBA00023163"/>
    </source>
</evidence>
<evidence type="ECO:0000256" key="12">
    <source>
        <dbReference type="PROSITE-ProRule" id="PRU00042"/>
    </source>
</evidence>
<dbReference type="GO" id="GO:0008270">
    <property type="term" value="F:zinc ion binding"/>
    <property type="evidence" value="ECO:0007669"/>
    <property type="project" value="UniProtKB-KW"/>
</dbReference>
<reference evidence="14" key="1">
    <citation type="submission" date="2025-08" db="UniProtKB">
        <authorList>
            <consortium name="Ensembl"/>
        </authorList>
    </citation>
    <scope>IDENTIFICATION</scope>
</reference>
<keyword evidence="11" id="KW-0539">Nucleus</keyword>
<keyword evidence="9" id="KW-0238">DNA-binding</keyword>
<dbReference type="PANTHER" id="PTHR24381:SF453">
    <property type="entry name" value="C2H2-TYPE DOMAIN-CONTAINING PROTEIN"/>
    <property type="match status" value="1"/>
</dbReference>
<evidence type="ECO:0000256" key="6">
    <source>
        <dbReference type="ARBA" id="ARBA00022771"/>
    </source>
</evidence>
<dbReference type="STRING" id="1676925.ENSPKIP00000006118"/>
<organism evidence="14 15">
    <name type="scientific">Paramormyrops kingsleyae</name>
    <dbReference type="NCBI Taxonomy" id="1676925"/>
    <lineage>
        <taxon>Eukaryota</taxon>
        <taxon>Metazoa</taxon>
        <taxon>Chordata</taxon>
        <taxon>Craniata</taxon>
        <taxon>Vertebrata</taxon>
        <taxon>Euteleostomi</taxon>
        <taxon>Actinopterygii</taxon>
        <taxon>Neopterygii</taxon>
        <taxon>Teleostei</taxon>
        <taxon>Osteoglossocephala</taxon>
        <taxon>Osteoglossomorpha</taxon>
        <taxon>Osteoglossiformes</taxon>
        <taxon>Mormyridae</taxon>
        <taxon>Paramormyrops</taxon>
    </lineage>
</organism>
<evidence type="ECO:0000256" key="2">
    <source>
        <dbReference type="ARBA" id="ARBA00004123"/>
    </source>
</evidence>
<keyword evidence="4" id="KW-0479">Metal-binding</keyword>
<keyword evidence="6 12" id="KW-0863">Zinc-finger</keyword>
<feature type="domain" description="C2H2-type" evidence="13">
    <location>
        <begin position="369"/>
        <end position="396"/>
    </location>
</feature>
<dbReference type="Proteomes" id="UP000261540">
    <property type="component" value="Unplaced"/>
</dbReference>
<feature type="domain" description="C2H2-type" evidence="13">
    <location>
        <begin position="443"/>
        <end position="470"/>
    </location>
</feature>
<dbReference type="FunFam" id="3.30.160.60:FF:002737">
    <property type="entry name" value="AGAP008430-PA"/>
    <property type="match status" value="1"/>
</dbReference>
<evidence type="ECO:0000259" key="13">
    <source>
        <dbReference type="PROSITE" id="PS50157"/>
    </source>
</evidence>
<keyword evidence="10" id="KW-0804">Transcription</keyword>
<evidence type="ECO:0000256" key="1">
    <source>
        <dbReference type="ARBA" id="ARBA00003767"/>
    </source>
</evidence>
<name>A0A3B3QJ39_9TELE</name>
<dbReference type="PANTHER" id="PTHR24381">
    <property type="entry name" value="ZINC FINGER PROTEIN"/>
    <property type="match status" value="1"/>
</dbReference>
<feature type="domain" description="C2H2-type" evidence="13">
    <location>
        <begin position="50"/>
        <end position="72"/>
    </location>
</feature>
<dbReference type="InterPro" id="IPR013087">
    <property type="entry name" value="Znf_C2H2_type"/>
</dbReference>
<dbReference type="FunFam" id="3.30.160.60:FF:002212">
    <property type="entry name" value="Zinc finger protein 672"/>
    <property type="match status" value="2"/>
</dbReference>
<reference evidence="14" key="2">
    <citation type="submission" date="2025-09" db="UniProtKB">
        <authorList>
            <consortium name="Ensembl"/>
        </authorList>
    </citation>
    <scope>IDENTIFICATION</scope>
</reference>